<feature type="transmembrane region" description="Helical" evidence="1">
    <location>
        <begin position="390"/>
        <end position="411"/>
    </location>
</feature>
<organism evidence="2">
    <name type="scientific">Hafnia alvei</name>
    <dbReference type="NCBI Taxonomy" id="569"/>
    <lineage>
        <taxon>Bacteria</taxon>
        <taxon>Pseudomonadati</taxon>
        <taxon>Pseudomonadota</taxon>
        <taxon>Gammaproteobacteria</taxon>
        <taxon>Enterobacterales</taxon>
        <taxon>Hafniaceae</taxon>
        <taxon>Hafnia</taxon>
    </lineage>
</organism>
<dbReference type="AlphaFoldDB" id="A0A172X086"/>
<feature type="transmembrane region" description="Helical" evidence="1">
    <location>
        <begin position="86"/>
        <end position="110"/>
    </location>
</feature>
<feature type="transmembrane region" description="Helical" evidence="1">
    <location>
        <begin position="245"/>
        <end position="267"/>
    </location>
</feature>
<protein>
    <submittedName>
        <fullName evidence="2">Uncharacterized protein</fullName>
    </submittedName>
</protein>
<feature type="transmembrane region" description="Helical" evidence="1">
    <location>
        <begin position="207"/>
        <end position="233"/>
    </location>
</feature>
<evidence type="ECO:0000313" key="2">
    <source>
        <dbReference type="EMBL" id="ANF30003.1"/>
    </source>
</evidence>
<evidence type="ECO:0000256" key="1">
    <source>
        <dbReference type="SAM" id="Phobius"/>
    </source>
</evidence>
<name>A0A172X086_HAFAL</name>
<proteinExistence type="predicted"/>
<keyword evidence="1" id="KW-0812">Transmembrane</keyword>
<keyword evidence="1" id="KW-0472">Membrane</keyword>
<keyword evidence="1" id="KW-1133">Transmembrane helix</keyword>
<feature type="transmembrane region" description="Helical" evidence="1">
    <location>
        <begin position="342"/>
        <end position="360"/>
    </location>
</feature>
<feature type="transmembrane region" description="Helical" evidence="1">
    <location>
        <begin position="122"/>
        <end position="144"/>
    </location>
</feature>
<feature type="transmembrane region" description="Helical" evidence="1">
    <location>
        <begin position="25"/>
        <end position="44"/>
    </location>
</feature>
<dbReference type="EMBL" id="KX117085">
    <property type="protein sequence ID" value="ANF30003.1"/>
    <property type="molecule type" value="Genomic_DNA"/>
</dbReference>
<feature type="transmembrane region" description="Helical" evidence="1">
    <location>
        <begin position="56"/>
        <end position="74"/>
    </location>
</feature>
<sequence length="415" mass="47531">MSFLLILMLFMAVFNFYIPNIGPALYISVFVSFICLFFQVNKVIEDKNTIFYALRRYFLFFIVPFLFLIFIISIRTITTGGVDPSYVFLMIKSLIFCILTLLIPLAIFYSKSKCKDIFIFRKYIYIIAAIQSAIIIIAVLFPSFGEIVKSFQSNDSNSSSLVSEGLRGIALSSMQYYGLACFYCLVLVFMANDFVNKKISIRNTSILLILLSISAIFVSRTSLLGVLIFWAYLLNPLAGFSKRRTYFLLLVFSLFFVCTLLLALLLAPEKMMVITEKVLPWAFEFIYRYQENGSISTASTDQLSQMYFPLSESTLIFGDGRYAGVSQGSYYLDTDAGYMRPTLFSGVGLLIAMFLTWFFWLKKIASTEKNKCYFIFLSMLSLLLQYKGEFIVTNYIVLIVISMQLFFSLLARQVD</sequence>
<accession>A0A172X086</accession>
<feature type="transmembrane region" description="Helical" evidence="1">
    <location>
        <begin position="176"/>
        <end position="195"/>
    </location>
</feature>
<reference evidence="2" key="1">
    <citation type="journal article" date="2016" name="PLoS ONE">
        <title>Genetic Diversity of O-Antigens in Hafnia alvei and the Development of a Suspension Array for Serotype Detection.</title>
        <authorList>
            <person name="Duan Z."/>
            <person name="Niedziela T."/>
            <person name="Lugowski C."/>
            <person name="Cao B."/>
            <person name="Wang T."/>
            <person name="Xu L."/>
            <person name="Yang B."/>
            <person name="Liu B."/>
            <person name="Wang L."/>
        </authorList>
    </citation>
    <scope>NUCLEOTIDE SEQUENCE</scope>
    <source>
        <strain evidence="2">PCM1204</strain>
    </source>
</reference>